<sequence length="50" mass="5464">MGSRCSSPWDGPLAWTYTTAVPVRVPLRHSMSAEGLVPLIRKEGVPWEAA</sequence>
<name>B3T9W3_9ZZZZ</name>
<dbReference type="AlphaFoldDB" id="B3T9W3"/>
<reference evidence="1" key="1">
    <citation type="journal article" date="2008" name="ISME J.">
        <title>Genomic patterns of recombination, clonal divergence and environment in marine microbial populations.</title>
        <authorList>
            <person name="Konstantinidis K.T."/>
            <person name="Delong E.F."/>
        </authorList>
    </citation>
    <scope>NUCLEOTIDE SEQUENCE</scope>
</reference>
<evidence type="ECO:0000313" key="1">
    <source>
        <dbReference type="EMBL" id="ABZ09371.1"/>
    </source>
</evidence>
<dbReference type="EMBL" id="EU016649">
    <property type="protein sequence ID" value="ABZ09371.1"/>
    <property type="molecule type" value="Genomic_DNA"/>
</dbReference>
<accession>B3T9W3</accession>
<protein>
    <submittedName>
        <fullName evidence="1">Uncharacterized protein</fullName>
    </submittedName>
</protein>
<organism evidence="1">
    <name type="scientific">uncultured marine microorganism HF4000_APKG7H23</name>
    <dbReference type="NCBI Taxonomy" id="455551"/>
    <lineage>
        <taxon>unclassified sequences</taxon>
        <taxon>environmental samples</taxon>
    </lineage>
</organism>
<gene>
    <name evidence="1" type="ORF">ALOHA_HF4000APKG7H23ctg3g37</name>
</gene>
<proteinExistence type="predicted"/>